<keyword evidence="10" id="KW-1185">Reference proteome</keyword>
<evidence type="ECO:0000313" key="9">
    <source>
        <dbReference type="EMBL" id="GGG07663.1"/>
    </source>
</evidence>
<dbReference type="PIRSF" id="PIRSF006603">
    <property type="entry name" value="DinF"/>
    <property type="match status" value="1"/>
</dbReference>
<accession>A0A917D1U7</accession>
<name>A0A917D1U7_9NOCA</name>
<keyword evidence="4" id="KW-1003">Cell membrane</keyword>
<comment type="similarity">
    <text evidence="2">Belongs to the multi antimicrobial extrusion (MATE) (TC 2.A.66.1) family.</text>
</comment>
<feature type="transmembrane region" description="Helical" evidence="8">
    <location>
        <begin position="277"/>
        <end position="303"/>
    </location>
</feature>
<feature type="transmembrane region" description="Helical" evidence="8">
    <location>
        <begin position="49"/>
        <end position="73"/>
    </location>
</feature>
<dbReference type="GO" id="GO:0005886">
    <property type="term" value="C:plasma membrane"/>
    <property type="evidence" value="ECO:0007669"/>
    <property type="project" value="UniProtKB-SubCell"/>
</dbReference>
<organism evidence="9 10">
    <name type="scientific">Rhodococcoides trifolii</name>
    <dbReference type="NCBI Taxonomy" id="908250"/>
    <lineage>
        <taxon>Bacteria</taxon>
        <taxon>Bacillati</taxon>
        <taxon>Actinomycetota</taxon>
        <taxon>Actinomycetes</taxon>
        <taxon>Mycobacteriales</taxon>
        <taxon>Nocardiaceae</taxon>
        <taxon>Rhodococcoides</taxon>
    </lineage>
</organism>
<evidence type="ECO:0000256" key="3">
    <source>
        <dbReference type="ARBA" id="ARBA00022448"/>
    </source>
</evidence>
<reference evidence="9" key="1">
    <citation type="journal article" date="2014" name="Int. J. Syst. Evol. Microbiol.">
        <title>Complete genome sequence of Corynebacterium casei LMG S-19264T (=DSM 44701T), isolated from a smear-ripened cheese.</title>
        <authorList>
            <consortium name="US DOE Joint Genome Institute (JGI-PGF)"/>
            <person name="Walter F."/>
            <person name="Albersmeier A."/>
            <person name="Kalinowski J."/>
            <person name="Ruckert C."/>
        </authorList>
    </citation>
    <scope>NUCLEOTIDE SEQUENCE</scope>
    <source>
        <strain evidence="9">CCM 7905</strain>
    </source>
</reference>
<evidence type="ECO:0000256" key="6">
    <source>
        <dbReference type="ARBA" id="ARBA00022989"/>
    </source>
</evidence>
<evidence type="ECO:0000256" key="8">
    <source>
        <dbReference type="SAM" id="Phobius"/>
    </source>
</evidence>
<keyword evidence="6 8" id="KW-1133">Transmembrane helix</keyword>
<feature type="transmembrane region" description="Helical" evidence="8">
    <location>
        <begin position="136"/>
        <end position="157"/>
    </location>
</feature>
<reference evidence="9" key="2">
    <citation type="submission" date="2020-09" db="EMBL/GenBank/DDBJ databases">
        <authorList>
            <person name="Sun Q."/>
            <person name="Sedlacek I."/>
        </authorList>
    </citation>
    <scope>NUCLEOTIDE SEQUENCE</scope>
    <source>
        <strain evidence="9">CCM 7905</strain>
    </source>
</reference>
<evidence type="ECO:0000256" key="2">
    <source>
        <dbReference type="ARBA" id="ARBA00010199"/>
    </source>
</evidence>
<sequence>MAEALGPATGDVSARRLFGLALPALGVLVAEPVYLLFDAAVVGRLGAGALAGLAVGGIVLAQVSTALTFLSYGTTSRAARLHGAGRDRDAVAEGVQATWLAVGIGVVLLVAVQLFASPILGVIGGGGDISTEAERWLRIAVVGAPLILITLAGNGWMRGVQDTVRPLRFVVAGVVVSTALCPVLVFGWSVAPDMGLEGSAVANVVGQFVAATLFVSAILRERVPLGVRLPVMRAQLVLGRDLILRTAAFQVCFLSATTVAARFGAAAVGAHQLVLQLWNLVALILDSLAIAAQALTGAALGASHGDVVMTLARRVTLWSTAAALGLAAAFAATYPVLPGVFTDDLSVQDEMRGIWWLFVAMIPLAGVVFALDGVLLGAGDAAFLRTATLVGALLGFLPFVWLSLTLDWGLAGIWVGLAVFIIVRLIAVVARTVSGKWITVGVENRDPSNKERS</sequence>
<proteinExistence type="inferred from homology"/>
<evidence type="ECO:0000256" key="7">
    <source>
        <dbReference type="ARBA" id="ARBA00023136"/>
    </source>
</evidence>
<feature type="transmembrane region" description="Helical" evidence="8">
    <location>
        <begin position="382"/>
        <end position="402"/>
    </location>
</feature>
<keyword evidence="7 8" id="KW-0472">Membrane</keyword>
<dbReference type="CDD" id="cd13136">
    <property type="entry name" value="MATE_DinF_like"/>
    <property type="match status" value="1"/>
</dbReference>
<dbReference type="RefSeq" id="WP_188545295.1">
    <property type="nucleotide sequence ID" value="NZ_BMCU01000002.1"/>
</dbReference>
<evidence type="ECO:0000256" key="5">
    <source>
        <dbReference type="ARBA" id="ARBA00022692"/>
    </source>
</evidence>
<keyword evidence="3" id="KW-0813">Transport</keyword>
<feature type="transmembrane region" description="Helical" evidence="8">
    <location>
        <begin position="242"/>
        <end position="265"/>
    </location>
</feature>
<dbReference type="EMBL" id="BMCU01000002">
    <property type="protein sequence ID" value="GGG07663.1"/>
    <property type="molecule type" value="Genomic_DNA"/>
</dbReference>
<dbReference type="PANTHER" id="PTHR42893:SF46">
    <property type="entry name" value="PROTEIN DETOXIFICATION 44, CHLOROPLASTIC"/>
    <property type="match status" value="1"/>
</dbReference>
<keyword evidence="5 8" id="KW-0812">Transmembrane</keyword>
<dbReference type="PANTHER" id="PTHR42893">
    <property type="entry name" value="PROTEIN DETOXIFICATION 44, CHLOROPLASTIC-RELATED"/>
    <property type="match status" value="1"/>
</dbReference>
<evidence type="ECO:0000256" key="4">
    <source>
        <dbReference type="ARBA" id="ARBA00022475"/>
    </source>
</evidence>
<feature type="transmembrane region" description="Helical" evidence="8">
    <location>
        <begin position="169"/>
        <end position="188"/>
    </location>
</feature>
<feature type="transmembrane region" description="Helical" evidence="8">
    <location>
        <begin position="408"/>
        <end position="427"/>
    </location>
</feature>
<dbReference type="InterPro" id="IPR048279">
    <property type="entry name" value="MdtK-like"/>
</dbReference>
<evidence type="ECO:0000313" key="10">
    <source>
        <dbReference type="Proteomes" id="UP000654257"/>
    </source>
</evidence>
<feature type="transmembrane region" description="Helical" evidence="8">
    <location>
        <begin position="17"/>
        <end position="37"/>
    </location>
</feature>
<dbReference type="Proteomes" id="UP000654257">
    <property type="component" value="Unassembled WGS sequence"/>
</dbReference>
<evidence type="ECO:0000256" key="1">
    <source>
        <dbReference type="ARBA" id="ARBA00004651"/>
    </source>
</evidence>
<protein>
    <submittedName>
        <fullName evidence="9">MATE family efflux transporter</fullName>
    </submittedName>
</protein>
<feature type="transmembrane region" description="Helical" evidence="8">
    <location>
        <begin position="354"/>
        <end position="375"/>
    </location>
</feature>
<dbReference type="Pfam" id="PF01554">
    <property type="entry name" value="MatE"/>
    <property type="match status" value="2"/>
</dbReference>
<comment type="caution">
    <text evidence="9">The sequence shown here is derived from an EMBL/GenBank/DDBJ whole genome shotgun (WGS) entry which is preliminary data.</text>
</comment>
<comment type="subcellular location">
    <subcellularLocation>
        <location evidence="1">Cell membrane</location>
        <topology evidence="1">Multi-pass membrane protein</topology>
    </subcellularLocation>
</comment>
<dbReference type="AlphaFoldDB" id="A0A917D1U7"/>
<feature type="transmembrane region" description="Helical" evidence="8">
    <location>
        <begin position="200"/>
        <end position="219"/>
    </location>
</feature>
<dbReference type="InterPro" id="IPR002528">
    <property type="entry name" value="MATE_fam"/>
</dbReference>
<dbReference type="GO" id="GO:0015297">
    <property type="term" value="F:antiporter activity"/>
    <property type="evidence" value="ECO:0007669"/>
    <property type="project" value="InterPro"/>
</dbReference>
<dbReference type="NCBIfam" id="TIGR00797">
    <property type="entry name" value="matE"/>
    <property type="match status" value="1"/>
</dbReference>
<dbReference type="GO" id="GO:0042910">
    <property type="term" value="F:xenobiotic transmembrane transporter activity"/>
    <property type="evidence" value="ECO:0007669"/>
    <property type="project" value="InterPro"/>
</dbReference>
<feature type="transmembrane region" description="Helical" evidence="8">
    <location>
        <begin position="94"/>
        <end position="116"/>
    </location>
</feature>
<feature type="transmembrane region" description="Helical" evidence="8">
    <location>
        <begin position="315"/>
        <end position="334"/>
    </location>
</feature>
<dbReference type="InterPro" id="IPR044644">
    <property type="entry name" value="DinF-like"/>
</dbReference>
<gene>
    <name evidence="9" type="ORF">GCM10007304_22120</name>
</gene>